<reference evidence="10 11" key="1">
    <citation type="submission" date="2019-09" db="EMBL/GenBank/DDBJ databases">
        <title>Bird 10,000 Genomes (B10K) Project - Family phase.</title>
        <authorList>
            <person name="Zhang G."/>
        </authorList>
    </citation>
    <scope>NUCLEOTIDE SEQUENCE [LARGE SCALE GENOMIC DNA]</scope>
    <source>
        <strain evidence="10">B10K-DU-001-17</strain>
        <tissue evidence="10">Muscle</tissue>
    </source>
</reference>
<keyword evidence="2 7" id="KW-0489">Methyltransferase</keyword>
<dbReference type="FunFam" id="3.40.50.150:FF:000055">
    <property type="entry name" value="5-methylcytosine rRNA methyltransferase NSUN4"/>
    <property type="match status" value="1"/>
</dbReference>
<dbReference type="EMBL" id="VWYD01027244">
    <property type="protein sequence ID" value="NXQ49291.1"/>
    <property type="molecule type" value="Genomic_DNA"/>
</dbReference>
<dbReference type="Gene3D" id="6.20.240.40">
    <property type="match status" value="1"/>
</dbReference>
<dbReference type="PROSITE" id="PS51686">
    <property type="entry name" value="SAM_MT_RSMB_NOP"/>
    <property type="match status" value="1"/>
</dbReference>
<feature type="domain" description="SAM-dependent MTase RsmB/NOP-type" evidence="9">
    <location>
        <begin position="38"/>
        <end position="345"/>
    </location>
</feature>
<evidence type="ECO:0000256" key="6">
    <source>
        <dbReference type="ARBA" id="ARBA00023128"/>
    </source>
</evidence>
<sequence>LEKKRQGKVQKRICQVVLEHFEKQYTAELGDAWSRVRDVLTSPWCWQHALLLNRFSQSPGLESSLAEQGYQPAFPAALPYLPAAFRCYTRPAPGRFPAQKHQPGRLKDYYLLNAASLLPVLALEVEDGEDVLDLCAAPGGKSVAILQCACPVFTSFCLFVFSVILFFLFHCNEYDDLRSRWLEQTIESFIPDPLMNLIRVSKLDGRQIGDLQPEFYDKVLVDAPCSNDRSWLFSADPQQALLRLMQRKELSSLQFQLLRSAVKALRPGGSLVYSTCTLSKAENSDVINLILNSCRNVMPVDISGMARGVSQEFTFLSGMQQHELLVLPERGRAWGPMYVAKLKKVSST</sequence>
<feature type="non-terminal residue" evidence="10">
    <location>
        <position position="348"/>
    </location>
</feature>
<dbReference type="GO" id="GO:0031167">
    <property type="term" value="P:rRNA methylation"/>
    <property type="evidence" value="ECO:0007669"/>
    <property type="project" value="TreeGrafter"/>
</dbReference>
<evidence type="ECO:0000313" key="10">
    <source>
        <dbReference type="EMBL" id="NXQ49291.1"/>
    </source>
</evidence>
<name>A0A7L2DJ03_CATFU</name>
<evidence type="ECO:0000259" key="9">
    <source>
        <dbReference type="PROSITE" id="PS51686"/>
    </source>
</evidence>
<keyword evidence="5 7" id="KW-0694">RNA-binding</keyword>
<feature type="non-terminal residue" evidence="10">
    <location>
        <position position="1"/>
    </location>
</feature>
<dbReference type="Pfam" id="PF01189">
    <property type="entry name" value="Methyltr_RsmB-F"/>
    <property type="match status" value="1"/>
</dbReference>
<evidence type="ECO:0000256" key="7">
    <source>
        <dbReference type="PROSITE-ProRule" id="PRU01023"/>
    </source>
</evidence>
<evidence type="ECO:0000256" key="2">
    <source>
        <dbReference type="ARBA" id="ARBA00022603"/>
    </source>
</evidence>
<organism evidence="10 11">
    <name type="scientific">Catharus fuscescens</name>
    <name type="common">Veery</name>
    <name type="synonym">Turdus fuscescens</name>
    <dbReference type="NCBI Taxonomy" id="159581"/>
    <lineage>
        <taxon>Eukaryota</taxon>
        <taxon>Metazoa</taxon>
        <taxon>Chordata</taxon>
        <taxon>Craniata</taxon>
        <taxon>Vertebrata</taxon>
        <taxon>Euteleostomi</taxon>
        <taxon>Archelosauria</taxon>
        <taxon>Archosauria</taxon>
        <taxon>Dinosauria</taxon>
        <taxon>Saurischia</taxon>
        <taxon>Theropoda</taxon>
        <taxon>Coelurosauria</taxon>
        <taxon>Aves</taxon>
        <taxon>Neognathae</taxon>
        <taxon>Neoaves</taxon>
        <taxon>Telluraves</taxon>
        <taxon>Australaves</taxon>
        <taxon>Passeriformes</taxon>
        <taxon>Turdidae</taxon>
        <taxon>Catharus</taxon>
    </lineage>
</organism>
<dbReference type="GO" id="GO:0005762">
    <property type="term" value="C:mitochondrial large ribosomal subunit"/>
    <property type="evidence" value="ECO:0007669"/>
    <property type="project" value="TreeGrafter"/>
</dbReference>
<feature type="binding site" evidence="7">
    <location>
        <position position="173"/>
    </location>
    <ligand>
        <name>S-adenosyl-L-methionine</name>
        <dbReference type="ChEBI" id="CHEBI:59789"/>
    </ligand>
</feature>
<dbReference type="GO" id="GO:0003723">
    <property type="term" value="F:RNA binding"/>
    <property type="evidence" value="ECO:0007669"/>
    <property type="project" value="UniProtKB-UniRule"/>
</dbReference>
<evidence type="ECO:0000256" key="4">
    <source>
        <dbReference type="ARBA" id="ARBA00022691"/>
    </source>
</evidence>
<gene>
    <name evidence="10" type="primary">Nsun3</name>
    <name evidence="10" type="ORF">CATFUS_R04480</name>
</gene>
<evidence type="ECO:0000256" key="5">
    <source>
        <dbReference type="ARBA" id="ARBA00022884"/>
    </source>
</evidence>
<dbReference type="PRINTS" id="PR02008">
    <property type="entry name" value="RCMTFAMILY"/>
</dbReference>
<dbReference type="PANTHER" id="PTHR22808">
    <property type="entry name" value="NCL1 YEAST -RELATED NOL1/NOP2/FMU SUN DOMAIN-CONTAINING"/>
    <property type="match status" value="1"/>
</dbReference>
<feature type="active site" description="Nucleophile" evidence="7">
    <location>
        <position position="276"/>
    </location>
</feature>
<keyword evidence="3 7" id="KW-0808">Transferase</keyword>
<evidence type="ECO:0000256" key="1">
    <source>
        <dbReference type="ARBA" id="ARBA00004173"/>
    </source>
</evidence>
<feature type="binding site" evidence="7">
    <location>
        <begin position="135"/>
        <end position="141"/>
    </location>
    <ligand>
        <name>S-adenosyl-L-methionine</name>
        <dbReference type="ChEBI" id="CHEBI:59789"/>
    </ligand>
</feature>
<keyword evidence="4 7" id="KW-0949">S-adenosyl-L-methionine</keyword>
<feature type="binding site" evidence="7">
    <location>
        <position position="222"/>
    </location>
    <ligand>
        <name>S-adenosyl-L-methionine</name>
        <dbReference type="ChEBI" id="CHEBI:59789"/>
    </ligand>
</feature>
<keyword evidence="11" id="KW-1185">Reference proteome</keyword>
<dbReference type="InterPro" id="IPR029063">
    <property type="entry name" value="SAM-dependent_MTases_sf"/>
</dbReference>
<proteinExistence type="inferred from homology"/>
<dbReference type="InterPro" id="IPR049560">
    <property type="entry name" value="MeTrfase_RsmB-F_NOP2_cat"/>
</dbReference>
<dbReference type="SUPFAM" id="SSF53335">
    <property type="entry name" value="S-adenosyl-L-methionine-dependent methyltransferases"/>
    <property type="match status" value="1"/>
</dbReference>
<comment type="subcellular location">
    <subcellularLocation>
        <location evidence="1">Mitochondrion</location>
    </subcellularLocation>
</comment>
<dbReference type="InterPro" id="IPR001678">
    <property type="entry name" value="MeTrfase_RsmB-F_NOP2_dom"/>
</dbReference>
<comment type="similarity">
    <text evidence="7">Belongs to the class I-like SAM-binding methyltransferase superfamily. RsmB/NOP family.</text>
</comment>
<feature type="transmembrane region" description="Helical" evidence="8">
    <location>
        <begin position="152"/>
        <end position="171"/>
    </location>
</feature>
<feature type="binding site" evidence="7">
    <location>
        <position position="204"/>
    </location>
    <ligand>
        <name>S-adenosyl-L-methionine</name>
        <dbReference type="ChEBI" id="CHEBI:59789"/>
    </ligand>
</feature>
<accession>A0A7L2DJ03</accession>
<dbReference type="InterPro" id="IPR023267">
    <property type="entry name" value="RCMT"/>
</dbReference>
<keyword evidence="6" id="KW-0496">Mitochondrion</keyword>
<evidence type="ECO:0000256" key="8">
    <source>
        <dbReference type="SAM" id="Phobius"/>
    </source>
</evidence>
<keyword evidence="8" id="KW-1133">Transmembrane helix</keyword>
<comment type="caution">
    <text evidence="10">The sequence shown here is derived from an EMBL/GenBank/DDBJ whole genome shotgun (WGS) entry which is preliminary data.</text>
</comment>
<evidence type="ECO:0000313" key="11">
    <source>
        <dbReference type="Proteomes" id="UP000519684"/>
    </source>
</evidence>
<dbReference type="GO" id="GO:0008173">
    <property type="term" value="F:RNA methyltransferase activity"/>
    <property type="evidence" value="ECO:0007669"/>
    <property type="project" value="InterPro"/>
</dbReference>
<dbReference type="PANTHER" id="PTHR22808:SF8">
    <property type="entry name" value="TRNA (CYTOSINE(34)-C(5))-METHYLTRANSFERASE, MITOCHONDRIAL"/>
    <property type="match status" value="1"/>
</dbReference>
<keyword evidence="8" id="KW-0812">Transmembrane</keyword>
<evidence type="ECO:0000256" key="3">
    <source>
        <dbReference type="ARBA" id="ARBA00022679"/>
    </source>
</evidence>
<dbReference type="Gene3D" id="3.40.50.150">
    <property type="entry name" value="Vaccinia Virus protein VP39"/>
    <property type="match status" value="1"/>
</dbReference>
<dbReference type="AlphaFoldDB" id="A0A7L2DJ03"/>
<protein>
    <submittedName>
        <fullName evidence="10">NSUN3 protein</fullName>
    </submittedName>
</protein>
<keyword evidence="8" id="KW-0472">Membrane</keyword>
<dbReference type="Proteomes" id="UP000519684">
    <property type="component" value="Unassembled WGS sequence"/>
</dbReference>